<keyword evidence="1" id="KW-0812">Transmembrane</keyword>
<protein>
    <submittedName>
        <fullName evidence="3">Glycosyltransferase</fullName>
    </submittedName>
</protein>
<dbReference type="Pfam" id="PF00535">
    <property type="entry name" value="Glycos_transf_2"/>
    <property type="match status" value="1"/>
</dbReference>
<dbReference type="InterPro" id="IPR050834">
    <property type="entry name" value="Glycosyltransf_2"/>
</dbReference>
<organism evidence="3 4">
    <name type="scientific">Candidatus Criblamydia sequanensis CRIB-18</name>
    <dbReference type="NCBI Taxonomy" id="1437425"/>
    <lineage>
        <taxon>Bacteria</taxon>
        <taxon>Pseudomonadati</taxon>
        <taxon>Chlamydiota</taxon>
        <taxon>Chlamydiia</taxon>
        <taxon>Parachlamydiales</taxon>
        <taxon>Candidatus Criblamydiaceae</taxon>
        <taxon>Candidatus Criblamydia</taxon>
    </lineage>
</organism>
<gene>
    <name evidence="3" type="ORF">CSEC_0512</name>
</gene>
<evidence type="ECO:0000256" key="1">
    <source>
        <dbReference type="SAM" id="Phobius"/>
    </source>
</evidence>
<dbReference type="Proteomes" id="UP000031552">
    <property type="component" value="Unassembled WGS sequence"/>
</dbReference>
<sequence>MDKKNKPSPKREQSLSLLKKNLEDREFEFADYEYPKATIILPTYNSSQLISITIESVLDQQYPDFELVVIDGGSLDRTVEIIKSLKNDRIKVFSIAGNKRYELINKGIAQAEGQYISILFPGDFYISRHALRHAMGFAIQNELPDLIYSGALLRDGKKEAKILYRPLSINYLKRGQQPTSLQSCWFKNDVFKEVGKFNTDLDMRGGYELLCRMALTSRFSISSTSRVLSDYDLRSVTRKMVLVHFFETGKIIFSFFGLFPLLHWVFIQKDIKRFFKLWLGRLRAAFLGR</sequence>
<dbReference type="STRING" id="1437425.CSEC_0512"/>
<dbReference type="AlphaFoldDB" id="A0A090CY69"/>
<keyword evidence="1" id="KW-0472">Membrane</keyword>
<comment type="caution">
    <text evidence="3">The sequence shown here is derived from an EMBL/GenBank/DDBJ whole genome shotgun (WGS) entry which is preliminary data.</text>
</comment>
<dbReference type="PANTHER" id="PTHR43685">
    <property type="entry name" value="GLYCOSYLTRANSFERASE"/>
    <property type="match status" value="1"/>
</dbReference>
<reference evidence="3" key="2">
    <citation type="submission" date="2014-09" db="EMBL/GenBank/DDBJ databases">
        <title>Criblamydia sequanensis harbors a mega-plasmid encoding arsenite resistance.</title>
        <authorList>
            <person name="Bertelli C."/>
            <person name="Goesmann A."/>
            <person name="Greub G."/>
        </authorList>
    </citation>
    <scope>NUCLEOTIDE SEQUENCE [LARGE SCALE GENOMIC DNA]</scope>
    <source>
        <strain evidence="3">CRIB-18</strain>
    </source>
</reference>
<proteinExistence type="predicted"/>
<dbReference type="eggNOG" id="COG1215">
    <property type="taxonomic scope" value="Bacteria"/>
</dbReference>
<name>A0A090CY69_9BACT</name>
<dbReference type="Gene3D" id="3.90.550.10">
    <property type="entry name" value="Spore Coat Polysaccharide Biosynthesis Protein SpsA, Chain A"/>
    <property type="match status" value="1"/>
</dbReference>
<dbReference type="InterPro" id="IPR001173">
    <property type="entry name" value="Glyco_trans_2-like"/>
</dbReference>
<feature type="transmembrane region" description="Helical" evidence="1">
    <location>
        <begin position="251"/>
        <end position="267"/>
    </location>
</feature>
<evidence type="ECO:0000259" key="2">
    <source>
        <dbReference type="Pfam" id="PF00535"/>
    </source>
</evidence>
<feature type="domain" description="Glycosyltransferase 2-like" evidence="2">
    <location>
        <begin position="38"/>
        <end position="140"/>
    </location>
</feature>
<dbReference type="PANTHER" id="PTHR43685:SF2">
    <property type="entry name" value="GLYCOSYLTRANSFERASE 2-LIKE DOMAIN-CONTAINING PROTEIN"/>
    <property type="match status" value="1"/>
</dbReference>
<dbReference type="OrthoDB" id="396512at2"/>
<evidence type="ECO:0000313" key="3">
    <source>
        <dbReference type="EMBL" id="CDR33347.1"/>
    </source>
</evidence>
<dbReference type="RefSeq" id="WP_079977953.1">
    <property type="nucleotide sequence ID" value="NZ_CCEJ010000003.1"/>
</dbReference>
<evidence type="ECO:0000313" key="4">
    <source>
        <dbReference type="Proteomes" id="UP000031552"/>
    </source>
</evidence>
<dbReference type="EMBL" id="CCEJ010000003">
    <property type="protein sequence ID" value="CDR33347.1"/>
    <property type="molecule type" value="Genomic_DNA"/>
</dbReference>
<dbReference type="SUPFAM" id="SSF53448">
    <property type="entry name" value="Nucleotide-diphospho-sugar transferases"/>
    <property type="match status" value="1"/>
</dbReference>
<accession>A0A090CY69</accession>
<dbReference type="GO" id="GO:0016740">
    <property type="term" value="F:transferase activity"/>
    <property type="evidence" value="ECO:0007669"/>
    <property type="project" value="UniProtKB-KW"/>
</dbReference>
<dbReference type="InterPro" id="IPR029044">
    <property type="entry name" value="Nucleotide-diphossugar_trans"/>
</dbReference>
<reference evidence="3" key="1">
    <citation type="submission" date="2013-12" db="EMBL/GenBank/DDBJ databases">
        <authorList>
            <person name="Linke B."/>
        </authorList>
    </citation>
    <scope>NUCLEOTIDE SEQUENCE [LARGE SCALE GENOMIC DNA]</scope>
    <source>
        <strain evidence="3">CRIB-18</strain>
    </source>
</reference>
<keyword evidence="1" id="KW-1133">Transmembrane helix</keyword>
<keyword evidence="4" id="KW-1185">Reference proteome</keyword>